<feature type="region of interest" description="Disordered" evidence="1">
    <location>
        <begin position="66"/>
        <end position="123"/>
    </location>
</feature>
<accession>L0A9J7</accession>
<dbReference type="eggNOG" id="arCOG04057">
    <property type="taxonomic scope" value="Archaea"/>
</dbReference>
<dbReference type="HOGENOM" id="CLU_2009993_0_0_2"/>
<feature type="compositionally biased region" description="Basic and acidic residues" evidence="1">
    <location>
        <begin position="79"/>
        <end position="123"/>
    </location>
</feature>
<protein>
    <submittedName>
        <fullName evidence="2">Ribosomal L38e protein family</fullName>
    </submittedName>
</protein>
<dbReference type="Proteomes" id="UP000010469">
    <property type="component" value="Chromosome"/>
</dbReference>
<gene>
    <name evidence="2" type="ordered locus">Calag_0011</name>
</gene>
<dbReference type="KEGG" id="clg:Calag_0011"/>
<dbReference type="STRING" id="1056495.Calag_0011"/>
<dbReference type="AlphaFoldDB" id="L0A9J7"/>
<organism evidence="2 3">
    <name type="scientific">Caldisphaera lagunensis (strain DSM 15908 / JCM 11604 / ANMR 0165 / IC-154)</name>
    <dbReference type="NCBI Taxonomy" id="1056495"/>
    <lineage>
        <taxon>Archaea</taxon>
        <taxon>Thermoproteota</taxon>
        <taxon>Thermoprotei</taxon>
        <taxon>Acidilobales</taxon>
        <taxon>Caldisphaeraceae</taxon>
        <taxon>Caldisphaera</taxon>
    </lineage>
</organism>
<dbReference type="RefSeq" id="WP_015231705.1">
    <property type="nucleotide sequence ID" value="NC_019791.1"/>
</dbReference>
<dbReference type="GeneID" id="65348566"/>
<evidence type="ECO:0000256" key="1">
    <source>
        <dbReference type="SAM" id="MobiDB-lite"/>
    </source>
</evidence>
<evidence type="ECO:0000313" key="2">
    <source>
        <dbReference type="EMBL" id="AFZ69807.1"/>
    </source>
</evidence>
<reference evidence="3" key="1">
    <citation type="submission" date="2012-03" db="EMBL/GenBank/DDBJ databases">
        <title>Complete genome of Caldisphaera lagunensis DSM 15908.</title>
        <authorList>
            <person name="Lucas S."/>
            <person name="Copeland A."/>
            <person name="Lapidus A."/>
            <person name="Glavina del Rio T."/>
            <person name="Dalin E."/>
            <person name="Tice H."/>
            <person name="Bruce D."/>
            <person name="Goodwin L."/>
            <person name="Pitluck S."/>
            <person name="Peters L."/>
            <person name="Mikhailova N."/>
            <person name="Teshima H."/>
            <person name="Kyrpides N."/>
            <person name="Mavromatis K."/>
            <person name="Ivanova N."/>
            <person name="Brettin T."/>
            <person name="Detter J.C."/>
            <person name="Han C."/>
            <person name="Larimer F."/>
            <person name="Land M."/>
            <person name="Hauser L."/>
            <person name="Markowitz V."/>
            <person name="Cheng J.-F."/>
            <person name="Hugenholtz P."/>
            <person name="Woyke T."/>
            <person name="Wu D."/>
            <person name="Spring S."/>
            <person name="Schroeder M."/>
            <person name="Brambilla E."/>
            <person name="Klenk H.-P."/>
            <person name="Eisen J.A."/>
        </authorList>
    </citation>
    <scope>NUCLEOTIDE SEQUENCE [LARGE SCALE GENOMIC DNA]</scope>
    <source>
        <strain evidence="3">DSM 15908 / JCM 11604 / IC-154</strain>
    </source>
</reference>
<proteinExistence type="predicted"/>
<evidence type="ECO:0000313" key="3">
    <source>
        <dbReference type="Proteomes" id="UP000010469"/>
    </source>
</evidence>
<name>L0A9J7_CALLD</name>
<dbReference type="InParanoid" id="L0A9J7"/>
<dbReference type="Gene3D" id="3.30.720.90">
    <property type="match status" value="1"/>
</dbReference>
<keyword evidence="3" id="KW-1185">Reference proteome</keyword>
<sequence length="123" mass="14479">MPIEVKSLEELEKIAQKGIECRVKRNNKDGMAKIKVRTNKYLYTFKVEKDKVDEILTKLNCKNVVDLDKQKPKQQKPKKKEEKKEVKEEAKEEVKGGEEKKETKEEEKTQTNIASEEKKEENQ</sequence>
<dbReference type="OrthoDB" id="24419at2157"/>
<dbReference type="EMBL" id="CP003378">
    <property type="protein sequence ID" value="AFZ69807.1"/>
    <property type="molecule type" value="Genomic_DNA"/>
</dbReference>
<dbReference type="InterPro" id="IPR038464">
    <property type="entry name" value="Ribosomal_eL38_sf"/>
</dbReference>